<name>A0A542ETI1_9ACTN</name>
<dbReference type="EMBL" id="VFMM01000001">
    <property type="protein sequence ID" value="TQJ18484.1"/>
    <property type="molecule type" value="Genomic_DNA"/>
</dbReference>
<keyword evidence="3" id="KW-1185">Reference proteome</keyword>
<evidence type="ECO:0000256" key="1">
    <source>
        <dbReference type="SAM" id="MobiDB-lite"/>
    </source>
</evidence>
<evidence type="ECO:0000313" key="2">
    <source>
        <dbReference type="EMBL" id="TQJ18484.1"/>
    </source>
</evidence>
<proteinExistence type="predicted"/>
<protein>
    <submittedName>
        <fullName evidence="2">Uncharacterized protein</fullName>
    </submittedName>
</protein>
<dbReference type="Proteomes" id="UP000316298">
    <property type="component" value="Unassembled WGS sequence"/>
</dbReference>
<reference evidence="2 3" key="1">
    <citation type="submission" date="2019-06" db="EMBL/GenBank/DDBJ databases">
        <title>Sequencing the genomes of 1000 actinobacteria strains.</title>
        <authorList>
            <person name="Klenk H.-P."/>
        </authorList>
    </citation>
    <scope>NUCLEOTIDE SEQUENCE [LARGE SCALE GENOMIC DNA]</scope>
    <source>
        <strain evidence="2 3">DSM 17305</strain>
    </source>
</reference>
<sequence>MADLRNRKRVPGGRTGAPVKQGHSMRRVLLACGHVQRDRIAHRGDHVWCEAECSDWTRVVSVQE</sequence>
<accession>A0A542ETI1</accession>
<dbReference type="OrthoDB" id="3829035at2"/>
<organism evidence="2 3">
    <name type="scientific">Kribbella jejuensis</name>
    <dbReference type="NCBI Taxonomy" id="236068"/>
    <lineage>
        <taxon>Bacteria</taxon>
        <taxon>Bacillati</taxon>
        <taxon>Actinomycetota</taxon>
        <taxon>Actinomycetes</taxon>
        <taxon>Propionibacteriales</taxon>
        <taxon>Kribbellaceae</taxon>
        <taxon>Kribbella</taxon>
    </lineage>
</organism>
<dbReference type="AlphaFoldDB" id="A0A542ETI1"/>
<gene>
    <name evidence="2" type="ORF">FB475_2628</name>
</gene>
<evidence type="ECO:0000313" key="3">
    <source>
        <dbReference type="Proteomes" id="UP000316298"/>
    </source>
</evidence>
<feature type="compositionally biased region" description="Basic residues" evidence="1">
    <location>
        <begin position="1"/>
        <end position="11"/>
    </location>
</feature>
<comment type="caution">
    <text evidence="2">The sequence shown here is derived from an EMBL/GenBank/DDBJ whole genome shotgun (WGS) entry which is preliminary data.</text>
</comment>
<feature type="region of interest" description="Disordered" evidence="1">
    <location>
        <begin position="1"/>
        <end position="21"/>
    </location>
</feature>